<dbReference type="PANTHER" id="PTHR47183">
    <property type="entry name" value="GLUCOSE-1-PHOSPHATE CYTIDYLYLTRANSFERASE-RELATED"/>
    <property type="match status" value="1"/>
</dbReference>
<dbReference type="Proteomes" id="UP000606624">
    <property type="component" value="Unassembled WGS sequence"/>
</dbReference>
<comment type="caution">
    <text evidence="2">The sequence shown here is derived from an EMBL/GenBank/DDBJ whole genome shotgun (WGS) entry which is preliminary data.</text>
</comment>
<dbReference type="InterPro" id="IPR046981">
    <property type="entry name" value="G1P_cyt_trans"/>
</dbReference>
<dbReference type="EC" id="2.7.7.27" evidence="2"/>
<dbReference type="AlphaFoldDB" id="A0A811T3B7"/>
<sequence length="266" mass="30828">MIETEKIPVVILCGGMGTRLREETEYKPKPLIEIGGKPILWHIMKVYSTYGFKDFILCLGYKGEMIKSYFYNYEILNNDFTVELGSYKHIEIHSNHKEKGWRVTLADTGEMALKGARIRKIEKYVDGDSFMLTYGDGIADINLHELLAFHKSHGRIGTVTGVRPPSRFGDLVVKNNQVVSFTEKPQVSEGLINGGFFVFNRKIFDYLSEDDNCDFEVGHLEQLAEDGELTIYELKGEWACMDTFRDMEYLNKLWQSRKAFWKMWNE</sequence>
<dbReference type="GO" id="GO:0008878">
    <property type="term" value="F:glucose-1-phosphate adenylyltransferase activity"/>
    <property type="evidence" value="ECO:0007669"/>
    <property type="project" value="UniProtKB-EC"/>
</dbReference>
<keyword evidence="2" id="KW-0548">Nucleotidyltransferase</keyword>
<accession>A0A811T3B7</accession>
<protein>
    <submittedName>
        <fullName evidence="2">Glucose-1-phosphate adenylyltransferase</fullName>
        <ecNumber evidence="2">2.7.7.27</ecNumber>
    </submittedName>
</protein>
<dbReference type="InterPro" id="IPR029044">
    <property type="entry name" value="Nucleotide-diphossugar_trans"/>
</dbReference>
<feature type="domain" description="Nucleotidyl transferase" evidence="1">
    <location>
        <begin position="10"/>
        <end position="238"/>
    </location>
</feature>
<name>A0A811T3B7_9EURY</name>
<proteinExistence type="predicted"/>
<keyword evidence="2" id="KW-0808">Transferase</keyword>
<evidence type="ECO:0000313" key="2">
    <source>
        <dbReference type="EMBL" id="CAD6490167.1"/>
    </source>
</evidence>
<dbReference type="GO" id="GO:0047343">
    <property type="term" value="F:glucose-1-phosphate cytidylyltransferase activity"/>
    <property type="evidence" value="ECO:0007669"/>
    <property type="project" value="InterPro"/>
</dbReference>
<gene>
    <name evidence="2" type="primary">glgC</name>
    <name evidence="2" type="ORF">KFBDDELM_00045</name>
</gene>
<dbReference type="CDD" id="cd02524">
    <property type="entry name" value="G1P_cytidylyltransferase"/>
    <property type="match status" value="1"/>
</dbReference>
<evidence type="ECO:0000259" key="1">
    <source>
        <dbReference type="Pfam" id="PF00483"/>
    </source>
</evidence>
<dbReference type="NCBIfam" id="TIGR02623">
    <property type="entry name" value="G1P_cyt_trans"/>
    <property type="match status" value="1"/>
</dbReference>
<dbReference type="SUPFAM" id="SSF53448">
    <property type="entry name" value="Nucleotide-diphospho-sugar transferases"/>
    <property type="match status" value="1"/>
</dbReference>
<reference evidence="2" key="1">
    <citation type="submission" date="2020-10" db="EMBL/GenBank/DDBJ databases">
        <authorList>
            <person name="Hahn C.J."/>
            <person name="Laso-Perez R."/>
            <person name="Vulcano F."/>
            <person name="Vaziourakis K.-M."/>
            <person name="Stokke R."/>
            <person name="Steen I.H."/>
            <person name="Teske A."/>
            <person name="Boetius A."/>
            <person name="Liebeke M."/>
            <person name="Amann R."/>
            <person name="Knittel K."/>
        </authorList>
    </citation>
    <scope>NUCLEOTIDE SEQUENCE</scope>
    <source>
        <strain evidence="2">Gfbio:e3339647-f889-4370-9287-4fb5cb688e4c:AG392E03_GoMArc1</strain>
    </source>
</reference>
<dbReference type="EMBL" id="CAJHIN010000001">
    <property type="protein sequence ID" value="CAD6490167.1"/>
    <property type="molecule type" value="Genomic_DNA"/>
</dbReference>
<evidence type="ECO:0000313" key="3">
    <source>
        <dbReference type="Proteomes" id="UP000606624"/>
    </source>
</evidence>
<dbReference type="Pfam" id="PF00483">
    <property type="entry name" value="NTP_transferase"/>
    <property type="match status" value="1"/>
</dbReference>
<dbReference type="PANTHER" id="PTHR47183:SF2">
    <property type="entry name" value="GLUCOSE-1-PHOSPHATE CYTIDYLYLTRANSFERASE-RELATED"/>
    <property type="match status" value="1"/>
</dbReference>
<dbReference type="Gene3D" id="3.90.550.10">
    <property type="entry name" value="Spore Coat Polysaccharide Biosynthesis Protein SpsA, Chain A"/>
    <property type="match status" value="1"/>
</dbReference>
<dbReference type="InterPro" id="IPR005835">
    <property type="entry name" value="NTP_transferase_dom"/>
</dbReference>
<organism evidence="2 3">
    <name type="scientific">Candidatus Argoarchaeum ethanivorans</name>
    <dbReference type="NCBI Taxonomy" id="2608793"/>
    <lineage>
        <taxon>Archaea</taxon>
        <taxon>Methanobacteriati</taxon>
        <taxon>Methanobacteriota</taxon>
        <taxon>Stenosarchaea group</taxon>
        <taxon>Methanomicrobia</taxon>
        <taxon>Methanosarcinales</taxon>
        <taxon>Methanosarcinales incertae sedis</taxon>
        <taxon>GOM Arc I cluster</taxon>
        <taxon>Candidatus Argoarchaeum</taxon>
    </lineage>
</organism>
<dbReference type="InterPro" id="IPR013446">
    <property type="entry name" value="G1P_cyt_trans-like"/>
</dbReference>